<dbReference type="InterPro" id="IPR028098">
    <property type="entry name" value="Glyco_trans_4-like_N"/>
</dbReference>
<protein>
    <submittedName>
        <fullName evidence="4">Glycosyl transferase, group 1</fullName>
    </submittedName>
</protein>
<dbReference type="InterPro" id="IPR001296">
    <property type="entry name" value="Glyco_trans_1"/>
</dbReference>
<dbReference type="GO" id="GO:0016757">
    <property type="term" value="F:glycosyltransferase activity"/>
    <property type="evidence" value="ECO:0007669"/>
    <property type="project" value="InterPro"/>
</dbReference>
<dbReference type="Pfam" id="PF13439">
    <property type="entry name" value="Glyco_transf_4"/>
    <property type="match status" value="1"/>
</dbReference>
<dbReference type="PANTHER" id="PTHR46401:SF2">
    <property type="entry name" value="GLYCOSYLTRANSFERASE WBBK-RELATED"/>
    <property type="match status" value="1"/>
</dbReference>
<evidence type="ECO:0000259" key="3">
    <source>
        <dbReference type="Pfam" id="PF13439"/>
    </source>
</evidence>
<proteinExistence type="predicted"/>
<dbReference type="Proteomes" id="UP000034601">
    <property type="component" value="Unassembled WGS sequence"/>
</dbReference>
<organism evidence="4 5">
    <name type="scientific">Candidatus Daviesbacteria bacterium GW2011_GWA2_40_9</name>
    <dbReference type="NCBI Taxonomy" id="1618424"/>
    <lineage>
        <taxon>Bacteria</taxon>
        <taxon>Candidatus Daviesiibacteriota</taxon>
    </lineage>
</organism>
<evidence type="ECO:0000256" key="1">
    <source>
        <dbReference type="ARBA" id="ARBA00022679"/>
    </source>
</evidence>
<dbReference type="CDD" id="cd03809">
    <property type="entry name" value="GT4_MtfB-like"/>
    <property type="match status" value="1"/>
</dbReference>
<dbReference type="GO" id="GO:0009103">
    <property type="term" value="P:lipopolysaccharide biosynthetic process"/>
    <property type="evidence" value="ECO:0007669"/>
    <property type="project" value="TreeGrafter"/>
</dbReference>
<name>A0A0G0X5S5_9BACT</name>
<dbReference type="Gene3D" id="3.40.50.2000">
    <property type="entry name" value="Glycogen Phosphorylase B"/>
    <property type="match status" value="2"/>
</dbReference>
<evidence type="ECO:0000259" key="2">
    <source>
        <dbReference type="Pfam" id="PF00534"/>
    </source>
</evidence>
<feature type="domain" description="Glycosyltransferase subfamily 4-like N-terminal" evidence="3">
    <location>
        <begin position="14"/>
        <end position="173"/>
    </location>
</feature>
<dbReference type="PATRIC" id="fig|1618424.3.peg.660"/>
<evidence type="ECO:0000313" key="5">
    <source>
        <dbReference type="Proteomes" id="UP000034601"/>
    </source>
</evidence>
<dbReference type="PANTHER" id="PTHR46401">
    <property type="entry name" value="GLYCOSYLTRANSFERASE WBBK-RELATED"/>
    <property type="match status" value="1"/>
</dbReference>
<evidence type="ECO:0000313" key="4">
    <source>
        <dbReference type="EMBL" id="KKR82997.1"/>
    </source>
</evidence>
<dbReference type="EMBL" id="LCAB01000008">
    <property type="protein sequence ID" value="KKR82997.1"/>
    <property type="molecule type" value="Genomic_DNA"/>
</dbReference>
<reference evidence="4 5" key="1">
    <citation type="journal article" date="2015" name="Nature">
        <title>rRNA introns, odd ribosomes, and small enigmatic genomes across a large radiation of phyla.</title>
        <authorList>
            <person name="Brown C.T."/>
            <person name="Hug L.A."/>
            <person name="Thomas B.C."/>
            <person name="Sharon I."/>
            <person name="Castelle C.J."/>
            <person name="Singh A."/>
            <person name="Wilkins M.J."/>
            <person name="Williams K.H."/>
            <person name="Banfield J.F."/>
        </authorList>
    </citation>
    <scope>NUCLEOTIDE SEQUENCE [LARGE SCALE GENOMIC DNA]</scope>
</reference>
<feature type="domain" description="Glycosyl transferase family 1" evidence="2">
    <location>
        <begin position="199"/>
        <end position="350"/>
    </location>
</feature>
<dbReference type="FunFam" id="3.40.50.2000:FF:000119">
    <property type="entry name" value="Glycosyl transferase group 1"/>
    <property type="match status" value="1"/>
</dbReference>
<dbReference type="SUPFAM" id="SSF53756">
    <property type="entry name" value="UDP-Glycosyltransferase/glycogen phosphorylase"/>
    <property type="match status" value="1"/>
</dbReference>
<comment type="caution">
    <text evidence="4">The sequence shown here is derived from an EMBL/GenBank/DDBJ whole genome shotgun (WGS) entry which is preliminary data.</text>
</comment>
<keyword evidence="1 4" id="KW-0808">Transferase</keyword>
<sequence length="376" mass="43770">MKIGIDARMYRQSGIGRYIRNLIANLQLIDQENQYYIFLQKEDFDSLKLAGNFHPVLADFPWYGFAEQLKFPPLLKKYQLDVVHFPHFNVPIFYSGQYIVTIHDLIHQHFQLKEATIHNYLTYQIKKIGFEKIFLKALSKSDKIITPSNFVKEQLINEWRVKRDKIMVTYEGVEGGFLKLLDELSEKDFLKLSAKFGFKKPYLFYVGNAYPHKNIHQLIKAFTILKNDWSGLNLVLSGPESHFYKFLKQSTKIKEVIFTGPVSDRELVVLYKNARAYVFPSLEEGFGIPLLEAMASGCPVVCSKAGSLPEVGGEAAFYFDPQDTEDMVLKIKRVLTDEKLRKELIRKGERRYKLFDWSKMAKQTLDIYKEVTDLND</sequence>
<dbReference type="Pfam" id="PF00534">
    <property type="entry name" value="Glycos_transf_1"/>
    <property type="match status" value="1"/>
</dbReference>
<gene>
    <name evidence="4" type="ORF">UU29_C0008G0106</name>
</gene>
<dbReference type="AlphaFoldDB" id="A0A0G0X5S5"/>
<accession>A0A0G0X5S5</accession>